<keyword evidence="2" id="KW-1185">Reference proteome</keyword>
<organism evidence="1 2">
    <name type="scientific">Pandoraea terrae</name>
    <dbReference type="NCBI Taxonomy" id="1537710"/>
    <lineage>
        <taxon>Bacteria</taxon>
        <taxon>Pseudomonadati</taxon>
        <taxon>Pseudomonadota</taxon>
        <taxon>Betaproteobacteria</taxon>
        <taxon>Burkholderiales</taxon>
        <taxon>Burkholderiaceae</taxon>
        <taxon>Pandoraea</taxon>
    </lineage>
</organism>
<name>A0A5E4YK52_9BURK</name>
<sequence>MKFSKEDNWSDHPALRQMPVHWLPVGRNARDIAFSSQVEGVLWELRLNNFPDEPLYTLFIDAKEILHFTIWPDAWGRPGGYARRFA</sequence>
<evidence type="ECO:0000313" key="1">
    <source>
        <dbReference type="EMBL" id="VVE49109.1"/>
    </source>
</evidence>
<gene>
    <name evidence="1" type="ORF">PTE30175_04479</name>
</gene>
<accession>A0A5E4YK52</accession>
<dbReference type="OrthoDB" id="5518495at2"/>
<protein>
    <submittedName>
        <fullName evidence="1">Uncharacterized protein</fullName>
    </submittedName>
</protein>
<proteinExistence type="predicted"/>
<dbReference type="EMBL" id="CABPRZ010000025">
    <property type="protein sequence ID" value="VVE49109.1"/>
    <property type="molecule type" value="Genomic_DNA"/>
</dbReference>
<dbReference type="RefSeq" id="WP_150699262.1">
    <property type="nucleotide sequence ID" value="NZ_CABPRZ010000025.1"/>
</dbReference>
<dbReference type="Proteomes" id="UP000414233">
    <property type="component" value="Unassembled WGS sequence"/>
</dbReference>
<evidence type="ECO:0000313" key="2">
    <source>
        <dbReference type="Proteomes" id="UP000414233"/>
    </source>
</evidence>
<reference evidence="1 2" key="1">
    <citation type="submission" date="2019-08" db="EMBL/GenBank/DDBJ databases">
        <authorList>
            <person name="Peeters C."/>
        </authorList>
    </citation>
    <scope>NUCLEOTIDE SEQUENCE [LARGE SCALE GENOMIC DNA]</scope>
    <source>
        <strain evidence="1 2">LMG 30175</strain>
    </source>
</reference>
<dbReference type="AlphaFoldDB" id="A0A5E4YK52"/>